<accession>A0A5M8PV24</accession>
<proteinExistence type="predicted"/>
<dbReference type="Proteomes" id="UP000324767">
    <property type="component" value="Unassembled WGS sequence"/>
</dbReference>
<dbReference type="EMBL" id="VXIT01000005">
    <property type="protein sequence ID" value="KAA6412511.1"/>
    <property type="molecule type" value="Genomic_DNA"/>
</dbReference>
<reference evidence="2 3" key="1">
    <citation type="submission" date="2019-09" db="EMBL/GenBank/DDBJ databases">
        <title>The hologenome of the rock-dwelling lichen Lasallia pustulata.</title>
        <authorList>
            <person name="Greshake Tzovaras B."/>
            <person name="Segers F."/>
            <person name="Bicker A."/>
            <person name="Dal Grande F."/>
            <person name="Otte J."/>
            <person name="Hankeln T."/>
            <person name="Schmitt I."/>
            <person name="Ebersberger I."/>
        </authorList>
    </citation>
    <scope>NUCLEOTIDE SEQUENCE [LARGE SCALE GENOMIC DNA]</scope>
    <source>
        <strain evidence="2">A1-1</strain>
    </source>
</reference>
<name>A0A5M8PV24_9LECA</name>
<sequence length="765" mass="83345">MSAGDLEGRSLSGPQSLTGGGLQQQGSLDWVKLAGSSVNFTVDVLARMSAAGVEALTVCAAEAILSRLKLGRIGESRVQEAVLQLKAFSSMNNALWFGFGVKHVIKKLAESSEGLCCIAVCASLSEFYSTVDTARILRELFSQYNAPLNLTPALRQWTNLVEACEGALSATIFPVLIREITRLYLPDGSFGLKSRSEPAAIAKALNGLVQVSNGSLESVQFLGGADCGWIAAFAHWLLDLSVEIRDTTGETLYRPATINSSKRRDPQVVIIFGGSTTADLQLVGRIFVVPSGQSLVRGNESTQGDALSYGRVQWDCVIQDVFGAPFKAMLHGDLAILCGTALGCAARIFTSFVTDDEEIHSDKWSSIRLAWTYVNMGSHGRGFLNTVRQWLPELGQSQALMDSMEHNLSRTFEEAINEYQQAINELAASCSCFACQPSVPTHPQHQPFCQAILVETIGDLVQIASALDMKTKVLPTRCGVEGLYWKRLKDERTEECFDCVADGLLTGRNRDPLLGAEVLLSGRQIFTPSTGQSALTSSGLCFYLDTLVSISADLEQCNLVHVVPGRIEWNGNLYEDVHDFPIEPYSPLGPQYYAIPGQIETLASGPNAEDTISLDLTCDLVVQESIKRYRDKSVMAAYRMATSGGRIMVPPHRVAAKLPRSLSAPDCRGRQCAEGGSFEVFSVKGEGLMVNRGEYPPKVPILRVLRKSIPAQWIAITNSAIIPADFGEPEWYDCILQSTQCFHCLSKQVLRIRDMSETVTIVATL</sequence>
<comment type="caution">
    <text evidence="2">The sequence shown here is derived from an EMBL/GenBank/DDBJ whole genome shotgun (WGS) entry which is preliminary data.</text>
</comment>
<protein>
    <submittedName>
        <fullName evidence="2">Uncharacterized protein</fullName>
    </submittedName>
</protein>
<feature type="region of interest" description="Disordered" evidence="1">
    <location>
        <begin position="1"/>
        <end position="21"/>
    </location>
</feature>
<gene>
    <name evidence="2" type="ORF">FRX48_03502</name>
</gene>
<dbReference type="AlphaFoldDB" id="A0A5M8PV24"/>
<evidence type="ECO:0000313" key="2">
    <source>
        <dbReference type="EMBL" id="KAA6412511.1"/>
    </source>
</evidence>
<organism evidence="2 3">
    <name type="scientific">Lasallia pustulata</name>
    <dbReference type="NCBI Taxonomy" id="136370"/>
    <lineage>
        <taxon>Eukaryota</taxon>
        <taxon>Fungi</taxon>
        <taxon>Dikarya</taxon>
        <taxon>Ascomycota</taxon>
        <taxon>Pezizomycotina</taxon>
        <taxon>Lecanoromycetes</taxon>
        <taxon>OSLEUM clade</taxon>
        <taxon>Umbilicariomycetidae</taxon>
        <taxon>Umbilicariales</taxon>
        <taxon>Umbilicariaceae</taxon>
        <taxon>Lasallia</taxon>
    </lineage>
</organism>
<dbReference type="OrthoDB" id="3344043at2759"/>
<evidence type="ECO:0000313" key="3">
    <source>
        <dbReference type="Proteomes" id="UP000324767"/>
    </source>
</evidence>
<evidence type="ECO:0000256" key="1">
    <source>
        <dbReference type="SAM" id="MobiDB-lite"/>
    </source>
</evidence>